<dbReference type="AlphaFoldDB" id="A0A833W0L9"/>
<organism evidence="6 7">
    <name type="scientific">Carex littledalei</name>
    <dbReference type="NCBI Taxonomy" id="544730"/>
    <lineage>
        <taxon>Eukaryota</taxon>
        <taxon>Viridiplantae</taxon>
        <taxon>Streptophyta</taxon>
        <taxon>Embryophyta</taxon>
        <taxon>Tracheophyta</taxon>
        <taxon>Spermatophyta</taxon>
        <taxon>Magnoliopsida</taxon>
        <taxon>Liliopsida</taxon>
        <taxon>Poales</taxon>
        <taxon>Cyperaceae</taxon>
        <taxon>Cyperoideae</taxon>
        <taxon>Cariceae</taxon>
        <taxon>Carex</taxon>
        <taxon>Carex subgen. Euthyceras</taxon>
    </lineage>
</organism>
<dbReference type="GO" id="GO:0005634">
    <property type="term" value="C:nucleus"/>
    <property type="evidence" value="ECO:0007669"/>
    <property type="project" value="UniProtKB-SubCell"/>
</dbReference>
<dbReference type="Gene3D" id="3.40.50.720">
    <property type="entry name" value="NAD(P)-binding Rossmann-like Domain"/>
    <property type="match status" value="1"/>
</dbReference>
<evidence type="ECO:0000313" key="7">
    <source>
        <dbReference type="Proteomes" id="UP000623129"/>
    </source>
</evidence>
<comment type="subcellular location">
    <subcellularLocation>
        <location evidence="1">Nucleus</location>
    </subcellularLocation>
</comment>
<dbReference type="EMBL" id="SWLB01000004">
    <property type="protein sequence ID" value="KAF3339314.1"/>
    <property type="molecule type" value="Genomic_DNA"/>
</dbReference>
<evidence type="ECO:0000256" key="4">
    <source>
        <dbReference type="ARBA" id="ARBA00023163"/>
    </source>
</evidence>
<dbReference type="InterPro" id="IPR011032">
    <property type="entry name" value="GroES-like_sf"/>
</dbReference>
<sequence>MLSASDAGRIGRLVLPKKCAKDASGKEWQFQFRFWPNNNSRMYVLEGVTPCIQAMQLQAGDIDPNIPGQMIQIRSEVTAFKVGDKVICRLSYAKSGRLAEYAIASETETALHPEKVSSVDTAALPTDDLTALECLQMIGTKFDGTRKGENILITVASSSVGSYAVQLAKLGSKFCCLCWGATISRYLKKEAVAIGRTAAGMKNYQVDENTDQSHSRTSVDSAGCKWQGMAIPVQILAK</sequence>
<evidence type="ECO:0000256" key="3">
    <source>
        <dbReference type="ARBA" id="ARBA00023125"/>
    </source>
</evidence>
<dbReference type="OrthoDB" id="48317at2759"/>
<keyword evidence="7" id="KW-1185">Reference proteome</keyword>
<comment type="caution">
    <text evidence="6">The sequence shown here is derived from an EMBL/GenBank/DDBJ whole genome shotgun (WGS) entry which is preliminary data.</text>
</comment>
<accession>A0A833W0L9</accession>
<dbReference type="PANTHER" id="PTHR46245:SF10">
    <property type="entry name" value="B3 DOMAIN-CONTAINING TRANSCRIPTION FACTOR VAL3"/>
    <property type="match status" value="1"/>
</dbReference>
<dbReference type="GO" id="GO:0003677">
    <property type="term" value="F:DNA binding"/>
    <property type="evidence" value="ECO:0007669"/>
    <property type="project" value="UniProtKB-KW"/>
</dbReference>
<dbReference type="Proteomes" id="UP000623129">
    <property type="component" value="Unassembled WGS sequence"/>
</dbReference>
<evidence type="ECO:0000256" key="1">
    <source>
        <dbReference type="ARBA" id="ARBA00004123"/>
    </source>
</evidence>
<protein>
    <submittedName>
        <fullName evidence="6">B3 domain-containing protein</fullName>
    </submittedName>
</protein>
<keyword evidence="4" id="KW-0804">Transcription</keyword>
<gene>
    <name evidence="6" type="ORF">FCM35_KLT16785</name>
</gene>
<dbReference type="SUPFAM" id="SSF50129">
    <property type="entry name" value="GroES-like"/>
    <property type="match status" value="1"/>
</dbReference>
<dbReference type="Gene3D" id="2.40.330.10">
    <property type="entry name" value="DNA-binding pseudobarrel domain"/>
    <property type="match status" value="1"/>
</dbReference>
<dbReference type="PANTHER" id="PTHR46245">
    <property type="entry name" value="B3 DOMAIN-CONTAINING PROTEIN OS07G0563300"/>
    <property type="match status" value="1"/>
</dbReference>
<proteinExistence type="predicted"/>
<name>A0A833W0L9_9POAL</name>
<evidence type="ECO:0000256" key="5">
    <source>
        <dbReference type="ARBA" id="ARBA00023242"/>
    </source>
</evidence>
<dbReference type="InterPro" id="IPR003340">
    <property type="entry name" value="B3_DNA-bd"/>
</dbReference>
<keyword evidence="2" id="KW-0805">Transcription regulation</keyword>
<keyword evidence="3" id="KW-0238">DNA-binding</keyword>
<dbReference type="InterPro" id="IPR015300">
    <property type="entry name" value="DNA-bd_pseudobarrel_sf"/>
</dbReference>
<evidence type="ECO:0000313" key="6">
    <source>
        <dbReference type="EMBL" id="KAF3339314.1"/>
    </source>
</evidence>
<dbReference type="SUPFAM" id="SSF101936">
    <property type="entry name" value="DNA-binding pseudobarrel domain"/>
    <property type="match status" value="1"/>
</dbReference>
<reference evidence="6" key="1">
    <citation type="submission" date="2020-01" db="EMBL/GenBank/DDBJ databases">
        <title>Genome sequence of Kobresia littledalei, the first chromosome-level genome in the family Cyperaceae.</title>
        <authorList>
            <person name="Qu G."/>
        </authorList>
    </citation>
    <scope>NUCLEOTIDE SEQUENCE</scope>
    <source>
        <strain evidence="6">C.B.Clarke</strain>
        <tissue evidence="6">Leaf</tissue>
    </source>
</reference>
<evidence type="ECO:0000256" key="2">
    <source>
        <dbReference type="ARBA" id="ARBA00023015"/>
    </source>
</evidence>
<dbReference type="Gene3D" id="3.90.180.10">
    <property type="entry name" value="Medium-chain alcohol dehydrogenases, catalytic domain"/>
    <property type="match status" value="1"/>
</dbReference>
<dbReference type="CDD" id="cd10017">
    <property type="entry name" value="B3_DNA"/>
    <property type="match status" value="1"/>
</dbReference>
<keyword evidence="5" id="KW-0539">Nucleus</keyword>